<name>A0A183AEQ9_9TREM</name>
<dbReference type="AlphaFoldDB" id="A0A183AEQ9"/>
<dbReference type="WBParaSite" id="ECPE_0000545701-mRNA-1">
    <property type="protein sequence ID" value="ECPE_0000545701-mRNA-1"/>
    <property type="gene ID" value="ECPE_0000545701"/>
</dbReference>
<gene>
    <name evidence="2" type="ORF">ECPE_LOCUS5444</name>
</gene>
<feature type="compositionally biased region" description="Polar residues" evidence="1">
    <location>
        <begin position="201"/>
        <end position="211"/>
    </location>
</feature>
<reference evidence="2 3" key="2">
    <citation type="submission" date="2018-11" db="EMBL/GenBank/DDBJ databases">
        <authorList>
            <consortium name="Pathogen Informatics"/>
        </authorList>
    </citation>
    <scope>NUCLEOTIDE SEQUENCE [LARGE SCALE GENOMIC DNA]</scope>
    <source>
        <strain evidence="2 3">Egypt</strain>
    </source>
</reference>
<protein>
    <submittedName>
        <fullName evidence="2 4">Uncharacterized protein</fullName>
    </submittedName>
</protein>
<dbReference type="EMBL" id="UZAN01042300">
    <property type="protein sequence ID" value="VDP75540.1"/>
    <property type="molecule type" value="Genomic_DNA"/>
</dbReference>
<feature type="region of interest" description="Disordered" evidence="1">
    <location>
        <begin position="201"/>
        <end position="240"/>
    </location>
</feature>
<evidence type="ECO:0000313" key="2">
    <source>
        <dbReference type="EMBL" id="VDP75540.1"/>
    </source>
</evidence>
<keyword evidence="3" id="KW-1185">Reference proteome</keyword>
<evidence type="ECO:0000313" key="3">
    <source>
        <dbReference type="Proteomes" id="UP000272942"/>
    </source>
</evidence>
<evidence type="ECO:0000256" key="1">
    <source>
        <dbReference type="SAM" id="MobiDB-lite"/>
    </source>
</evidence>
<dbReference type="Proteomes" id="UP000272942">
    <property type="component" value="Unassembled WGS sequence"/>
</dbReference>
<dbReference type="OrthoDB" id="6271097at2759"/>
<evidence type="ECO:0000313" key="4">
    <source>
        <dbReference type="WBParaSite" id="ECPE_0000545701-mRNA-1"/>
    </source>
</evidence>
<accession>A0A183AEQ9</accession>
<organism evidence="4">
    <name type="scientific">Echinostoma caproni</name>
    <dbReference type="NCBI Taxonomy" id="27848"/>
    <lineage>
        <taxon>Eukaryota</taxon>
        <taxon>Metazoa</taxon>
        <taxon>Spiralia</taxon>
        <taxon>Lophotrochozoa</taxon>
        <taxon>Platyhelminthes</taxon>
        <taxon>Trematoda</taxon>
        <taxon>Digenea</taxon>
        <taxon>Plagiorchiida</taxon>
        <taxon>Echinostomata</taxon>
        <taxon>Echinostomatoidea</taxon>
        <taxon>Echinostomatidae</taxon>
        <taxon>Echinostoma</taxon>
    </lineage>
</organism>
<reference evidence="4" key="1">
    <citation type="submission" date="2016-06" db="UniProtKB">
        <authorList>
            <consortium name="WormBaseParasite"/>
        </authorList>
    </citation>
    <scope>IDENTIFICATION</scope>
</reference>
<sequence>MFNSHVCLTHDTNFVQTGASESTSDASTLTDMGNCALCEDKLHESEETEPLCLDQSTTFPNSYSYPLFYNPNEFTPTFPGHMTYQRTFAKSCSLSSIAPGFKTNFSPSYLDCRLRYIRQTRRIQKYLRITPEGHLLVNDVKQYTRLGPAHGANTHSSSDKINQMNCDTFHPLSSLISVTKLRRIHAAYWNLESRQDLLRSRSATVQELASESSKRDTQNDSPRPLEEEDDSSPETSPHVD</sequence>
<proteinExistence type="predicted"/>